<dbReference type="RefSeq" id="WP_096687223.1">
    <property type="nucleotide sequence ID" value="NZ_AP014564.1"/>
</dbReference>
<dbReference type="InterPro" id="IPR011055">
    <property type="entry name" value="Dup_hybrid_motif"/>
</dbReference>
<evidence type="ECO:0000256" key="2">
    <source>
        <dbReference type="SAM" id="Phobius"/>
    </source>
</evidence>
<dbReference type="PANTHER" id="PTHR21666">
    <property type="entry name" value="PEPTIDASE-RELATED"/>
    <property type="match status" value="1"/>
</dbReference>
<dbReference type="CDD" id="cd12797">
    <property type="entry name" value="M23_peptidase"/>
    <property type="match status" value="1"/>
</dbReference>
<name>A0A1J1DZT5_9FLAO</name>
<evidence type="ECO:0000256" key="1">
    <source>
        <dbReference type="ARBA" id="ARBA00022729"/>
    </source>
</evidence>
<keyword evidence="2" id="KW-0812">Transmembrane</keyword>
<dbReference type="Pfam" id="PF01551">
    <property type="entry name" value="Peptidase_M23"/>
    <property type="match status" value="1"/>
</dbReference>
<dbReference type="Proteomes" id="UP000243197">
    <property type="component" value="Chromosome"/>
</dbReference>
<dbReference type="EMBL" id="AP014564">
    <property type="protein sequence ID" value="BAV95439.1"/>
    <property type="molecule type" value="Genomic_DNA"/>
</dbReference>
<dbReference type="Gene3D" id="2.70.70.10">
    <property type="entry name" value="Glucose Permease (Domain IIA)"/>
    <property type="match status" value="1"/>
</dbReference>
<reference evidence="4 5" key="1">
    <citation type="submission" date="2014-03" db="EMBL/GenBank/DDBJ databases">
        <title>complete genome sequence of Flavobacteriaceae bacterium JBKA-6.</title>
        <authorList>
            <person name="Takano T."/>
            <person name="Nakamura Y."/>
            <person name="Takuma S."/>
            <person name="Yasuike M."/>
            <person name="Matsuyama T."/>
            <person name="Sakai T."/>
            <person name="Fujiwara A."/>
            <person name="Kimoto K."/>
            <person name="Fukuda Y."/>
            <person name="Kondo H."/>
            <person name="Hirono I."/>
            <person name="Nakayasu C."/>
        </authorList>
    </citation>
    <scope>NUCLEOTIDE SEQUENCE [LARGE SCALE GENOMIC DNA]</scope>
    <source>
        <strain evidence="4 5">JBKA-6</strain>
    </source>
</reference>
<keyword evidence="5" id="KW-1185">Reference proteome</keyword>
<protein>
    <submittedName>
        <fullName evidence="4">Peptidase M23</fullName>
    </submittedName>
</protein>
<dbReference type="SUPFAM" id="SSF51261">
    <property type="entry name" value="Duplicated hybrid motif"/>
    <property type="match status" value="1"/>
</dbReference>
<sequence length="286" mass="32836">MISNKLKIFLKKILHPYIFSVVNGDTLKERISIKIKPLYVLLLCFISVILIVSITSIFIAFTNLKEYIPGYDSGGIRRKAFSTIEKIDFLDKEVSLNTNYINSIKKILKDSIEIDSEIDEQELKKQMSNNIDLSIKEGELEFRKEVEISDQYNLFKDEGKYSDIVFFSPIKGNVIKKYDIKNSPYVSISCEANSPVKSVADGVVLLTDWTLENGFIIVIKHKQNFISIYRNNVVLKKERGDFVETGEIIASSGIVNALSDEVYLNFELWLNNYPVNPENYIIFKDI</sequence>
<feature type="transmembrane region" description="Helical" evidence="2">
    <location>
        <begin position="38"/>
        <end position="61"/>
    </location>
</feature>
<evidence type="ECO:0000259" key="3">
    <source>
        <dbReference type="Pfam" id="PF01551"/>
    </source>
</evidence>
<dbReference type="KEGG" id="ise:JBKA6_1426"/>
<keyword evidence="2" id="KW-1133">Transmembrane helix</keyword>
<organism evidence="4 5">
    <name type="scientific">Ichthyobacterium seriolicida</name>
    <dbReference type="NCBI Taxonomy" id="242600"/>
    <lineage>
        <taxon>Bacteria</taxon>
        <taxon>Pseudomonadati</taxon>
        <taxon>Bacteroidota</taxon>
        <taxon>Flavobacteriia</taxon>
        <taxon>Flavobacteriales</taxon>
        <taxon>Ichthyobacteriaceae</taxon>
        <taxon>Ichthyobacterium</taxon>
    </lineage>
</organism>
<dbReference type="PANTHER" id="PTHR21666:SF289">
    <property type="entry name" value="L-ALA--D-GLU ENDOPEPTIDASE"/>
    <property type="match status" value="1"/>
</dbReference>
<evidence type="ECO:0000313" key="4">
    <source>
        <dbReference type="EMBL" id="BAV95439.1"/>
    </source>
</evidence>
<feature type="domain" description="M23ase beta-sheet core" evidence="3">
    <location>
        <begin position="186"/>
        <end position="277"/>
    </location>
</feature>
<dbReference type="GO" id="GO:0004222">
    <property type="term" value="F:metalloendopeptidase activity"/>
    <property type="evidence" value="ECO:0007669"/>
    <property type="project" value="TreeGrafter"/>
</dbReference>
<keyword evidence="2" id="KW-0472">Membrane</keyword>
<dbReference type="InterPro" id="IPR050570">
    <property type="entry name" value="Cell_wall_metabolism_enzyme"/>
</dbReference>
<proteinExistence type="predicted"/>
<accession>A0A1J1DZT5</accession>
<keyword evidence="1" id="KW-0732">Signal</keyword>
<dbReference type="AlphaFoldDB" id="A0A1J1DZT5"/>
<dbReference type="InterPro" id="IPR016047">
    <property type="entry name" value="M23ase_b-sheet_dom"/>
</dbReference>
<evidence type="ECO:0000313" key="5">
    <source>
        <dbReference type="Proteomes" id="UP000243197"/>
    </source>
</evidence>
<gene>
    <name evidence="4" type="ORF">JBKA6_1426</name>
</gene>